<comment type="caution">
    <text evidence="1">The sequence shown here is derived from an EMBL/GenBank/DDBJ whole genome shotgun (WGS) entry which is preliminary data.</text>
</comment>
<organism evidence="1 2">
    <name type="scientific">Desulfocucumis palustris</name>
    <dbReference type="NCBI Taxonomy" id="1898651"/>
    <lineage>
        <taxon>Bacteria</taxon>
        <taxon>Bacillati</taxon>
        <taxon>Bacillota</taxon>
        <taxon>Clostridia</taxon>
        <taxon>Eubacteriales</taxon>
        <taxon>Desulfocucumaceae</taxon>
        <taxon>Desulfocucumis</taxon>
    </lineage>
</organism>
<dbReference type="EMBL" id="BFAV01000142">
    <property type="protein sequence ID" value="GBF34627.1"/>
    <property type="molecule type" value="Genomic_DNA"/>
</dbReference>
<dbReference type="Proteomes" id="UP000239549">
    <property type="component" value="Unassembled WGS sequence"/>
</dbReference>
<dbReference type="RefSeq" id="WP_104372840.1">
    <property type="nucleotide sequence ID" value="NZ_BFAV01000142.1"/>
</dbReference>
<protein>
    <submittedName>
        <fullName evidence="1">Uncharacterized protein</fullName>
    </submittedName>
</protein>
<sequence length="241" mass="27719">MDFIIVGKHVRIDPKSIVSRMSNFILDNPDYFGCFCNILIRAKGSRRVIMKDSIIEAELLKGTIRKEMLDDFNKLLQEFYEKEDADNGKTRGKVVECLITKIGPFSFQTHDVEILRECSIEDEYKNKVGGNKNFDVAFFCKYTCLTELSAEFIESKLDLNNFLLEEPSNPLNIKMSKAGSEKLDYIRGVSETLSDSKHLVLAFATVRYDVKFSQTVLKQMGCDKIVHIFTYNDLKKQVFKC</sequence>
<proteinExistence type="predicted"/>
<dbReference type="AlphaFoldDB" id="A0A2L2XE57"/>
<accession>A0A2L2XE57</accession>
<evidence type="ECO:0000313" key="1">
    <source>
        <dbReference type="EMBL" id="GBF34627.1"/>
    </source>
</evidence>
<keyword evidence="2" id="KW-1185">Reference proteome</keyword>
<evidence type="ECO:0000313" key="2">
    <source>
        <dbReference type="Proteomes" id="UP000239549"/>
    </source>
</evidence>
<gene>
    <name evidence="1" type="ORF">DCCM_3747</name>
</gene>
<reference evidence="2" key="1">
    <citation type="submission" date="2018-02" db="EMBL/GenBank/DDBJ databases">
        <title>Genome sequence of Desulfocucumis palustris strain NAW-5.</title>
        <authorList>
            <person name="Watanabe M."/>
            <person name="Kojima H."/>
            <person name="Fukui M."/>
        </authorList>
    </citation>
    <scope>NUCLEOTIDE SEQUENCE [LARGE SCALE GENOMIC DNA]</scope>
    <source>
        <strain evidence="2">NAW-5</strain>
    </source>
</reference>
<name>A0A2L2XE57_9FIRM</name>